<sequence length="75" mass="8404">MCDLALRTTIDQPGCTGTAWGFAKENPRVFVLLAGWDVIKSRNRFTNTEAYGVSTLPFKQGITVSEVTAYEFKQR</sequence>
<dbReference type="EMBL" id="KV417519">
    <property type="protein sequence ID" value="KZP25751.1"/>
    <property type="molecule type" value="Genomic_DNA"/>
</dbReference>
<accession>A0A166P643</accession>
<dbReference type="AlphaFoldDB" id="A0A166P643"/>
<proteinExistence type="predicted"/>
<gene>
    <name evidence="1" type="ORF">FIBSPDRAFT_855653</name>
</gene>
<evidence type="ECO:0000313" key="2">
    <source>
        <dbReference type="Proteomes" id="UP000076532"/>
    </source>
</evidence>
<name>A0A166P643_9AGAM</name>
<organism evidence="1 2">
    <name type="scientific">Athelia psychrophila</name>
    <dbReference type="NCBI Taxonomy" id="1759441"/>
    <lineage>
        <taxon>Eukaryota</taxon>
        <taxon>Fungi</taxon>
        <taxon>Dikarya</taxon>
        <taxon>Basidiomycota</taxon>
        <taxon>Agaricomycotina</taxon>
        <taxon>Agaricomycetes</taxon>
        <taxon>Agaricomycetidae</taxon>
        <taxon>Atheliales</taxon>
        <taxon>Atheliaceae</taxon>
        <taxon>Athelia</taxon>
    </lineage>
</organism>
<dbReference type="Gene3D" id="3.30.70.100">
    <property type="match status" value="1"/>
</dbReference>
<dbReference type="OrthoDB" id="3830579at2759"/>
<dbReference type="Proteomes" id="UP000076532">
    <property type="component" value="Unassembled WGS sequence"/>
</dbReference>
<protein>
    <submittedName>
        <fullName evidence="1">Uncharacterized protein</fullName>
    </submittedName>
</protein>
<keyword evidence="2" id="KW-1185">Reference proteome</keyword>
<evidence type="ECO:0000313" key="1">
    <source>
        <dbReference type="EMBL" id="KZP25751.1"/>
    </source>
</evidence>
<reference evidence="1 2" key="1">
    <citation type="journal article" date="2016" name="Mol. Biol. Evol.">
        <title>Comparative Genomics of Early-Diverging Mushroom-Forming Fungi Provides Insights into the Origins of Lignocellulose Decay Capabilities.</title>
        <authorList>
            <person name="Nagy L.G."/>
            <person name="Riley R."/>
            <person name="Tritt A."/>
            <person name="Adam C."/>
            <person name="Daum C."/>
            <person name="Floudas D."/>
            <person name="Sun H."/>
            <person name="Yadav J.S."/>
            <person name="Pangilinan J."/>
            <person name="Larsson K.H."/>
            <person name="Matsuura K."/>
            <person name="Barry K."/>
            <person name="Labutti K."/>
            <person name="Kuo R."/>
            <person name="Ohm R.A."/>
            <person name="Bhattacharya S.S."/>
            <person name="Shirouzu T."/>
            <person name="Yoshinaga Y."/>
            <person name="Martin F.M."/>
            <person name="Grigoriev I.V."/>
            <person name="Hibbett D.S."/>
        </authorList>
    </citation>
    <scope>NUCLEOTIDE SEQUENCE [LARGE SCALE GENOMIC DNA]</scope>
    <source>
        <strain evidence="1 2">CBS 109695</strain>
    </source>
</reference>